<protein>
    <submittedName>
        <fullName evidence="1">Uncharacterized protein</fullName>
    </submittedName>
</protein>
<evidence type="ECO:0000313" key="1">
    <source>
        <dbReference type="EMBL" id="QHT14194.1"/>
    </source>
</evidence>
<dbReference type="AlphaFoldDB" id="A0A6C0DDC9"/>
<organism evidence="1">
    <name type="scientific">viral metagenome</name>
    <dbReference type="NCBI Taxonomy" id="1070528"/>
    <lineage>
        <taxon>unclassified sequences</taxon>
        <taxon>metagenomes</taxon>
        <taxon>organismal metagenomes</taxon>
    </lineage>
</organism>
<proteinExistence type="predicted"/>
<sequence>MQPLEELTTPVVQVDPDYQTRRRKIHCKQELIISNLQRFYSTRPDTQEVLDLLQGTSHISLRLVDWFVTNYARQNSISYILNAQEFMVYTGYKSQLKAYSKKLFDPFCRRERIMFQLPNHEAFITTVGKLNFFRWAIEKGVIDYIKMNFPQIEKEMNKNAREIHKIRKQSENSTESTTTSVTRRRVKLAGNHVKLVEKHDLNVEVSFT</sequence>
<dbReference type="InterPro" id="IPR055621">
    <property type="entry name" value="DUF7197"/>
</dbReference>
<dbReference type="EMBL" id="MN739580">
    <property type="protein sequence ID" value="QHT14194.1"/>
    <property type="molecule type" value="Genomic_DNA"/>
</dbReference>
<dbReference type="Pfam" id="PF23827">
    <property type="entry name" value="DUF7197"/>
    <property type="match status" value="1"/>
</dbReference>
<name>A0A6C0DDC9_9ZZZZ</name>
<accession>A0A6C0DDC9</accession>
<reference evidence="1" key="1">
    <citation type="journal article" date="2020" name="Nature">
        <title>Giant virus diversity and host interactions through global metagenomics.</title>
        <authorList>
            <person name="Schulz F."/>
            <person name="Roux S."/>
            <person name="Paez-Espino D."/>
            <person name="Jungbluth S."/>
            <person name="Walsh D.A."/>
            <person name="Denef V.J."/>
            <person name="McMahon K.D."/>
            <person name="Konstantinidis K.T."/>
            <person name="Eloe-Fadrosh E.A."/>
            <person name="Kyrpides N.C."/>
            <person name="Woyke T."/>
        </authorList>
    </citation>
    <scope>NUCLEOTIDE SEQUENCE</scope>
    <source>
        <strain evidence="1">GVMAG-M-3300023174-137</strain>
    </source>
</reference>